<organism evidence="1 2">
    <name type="scientific">Caerostris darwini</name>
    <dbReference type="NCBI Taxonomy" id="1538125"/>
    <lineage>
        <taxon>Eukaryota</taxon>
        <taxon>Metazoa</taxon>
        <taxon>Ecdysozoa</taxon>
        <taxon>Arthropoda</taxon>
        <taxon>Chelicerata</taxon>
        <taxon>Arachnida</taxon>
        <taxon>Araneae</taxon>
        <taxon>Araneomorphae</taxon>
        <taxon>Entelegynae</taxon>
        <taxon>Araneoidea</taxon>
        <taxon>Araneidae</taxon>
        <taxon>Caerostris</taxon>
    </lineage>
</organism>
<proteinExistence type="predicted"/>
<accession>A0AAV4THV9</accession>
<reference evidence="1 2" key="1">
    <citation type="submission" date="2021-06" db="EMBL/GenBank/DDBJ databases">
        <title>Caerostris darwini draft genome.</title>
        <authorList>
            <person name="Kono N."/>
            <person name="Arakawa K."/>
        </authorList>
    </citation>
    <scope>NUCLEOTIDE SEQUENCE [LARGE SCALE GENOMIC DNA]</scope>
</reference>
<evidence type="ECO:0000313" key="2">
    <source>
        <dbReference type="Proteomes" id="UP001054837"/>
    </source>
</evidence>
<name>A0AAV4THV9_9ARAC</name>
<protein>
    <submittedName>
        <fullName evidence="1">Uncharacterized protein</fullName>
    </submittedName>
</protein>
<sequence length="110" mass="12328">MIRLLYHVTFGSYIPRSPFQMPYLHEFAIPTLVIPAGGIQPPESFFYKTYDDGLQERKSSPQKTVVTGTLGGPSLGTIRIFNRALLSLKAILMLFVSESYPFHDCFPSIG</sequence>
<dbReference type="Proteomes" id="UP001054837">
    <property type="component" value="Unassembled WGS sequence"/>
</dbReference>
<gene>
    <name evidence="1" type="ORF">CDAR_270801</name>
</gene>
<dbReference type="AlphaFoldDB" id="A0AAV4THV9"/>
<evidence type="ECO:0000313" key="1">
    <source>
        <dbReference type="EMBL" id="GIY43578.1"/>
    </source>
</evidence>
<comment type="caution">
    <text evidence="1">The sequence shown here is derived from an EMBL/GenBank/DDBJ whole genome shotgun (WGS) entry which is preliminary data.</text>
</comment>
<dbReference type="EMBL" id="BPLQ01009371">
    <property type="protein sequence ID" value="GIY43578.1"/>
    <property type="molecule type" value="Genomic_DNA"/>
</dbReference>
<keyword evidence="2" id="KW-1185">Reference proteome</keyword>